<dbReference type="NCBIfam" id="TIGR00093">
    <property type="entry name" value="pseudouridine synthase"/>
    <property type="match status" value="1"/>
</dbReference>
<organism evidence="7 8">
    <name type="scientific">Imtechella halotolerans K1</name>
    <dbReference type="NCBI Taxonomy" id="946077"/>
    <lineage>
        <taxon>Bacteria</taxon>
        <taxon>Pseudomonadati</taxon>
        <taxon>Bacteroidota</taxon>
        <taxon>Flavobacteriia</taxon>
        <taxon>Flavobacteriales</taxon>
        <taxon>Flavobacteriaceae</taxon>
        <taxon>Imtechella</taxon>
    </lineage>
</organism>
<dbReference type="PANTHER" id="PTHR47683">
    <property type="entry name" value="PSEUDOURIDINE SYNTHASE FAMILY PROTEIN-RELATED"/>
    <property type="match status" value="1"/>
</dbReference>
<dbReference type="InterPro" id="IPR042092">
    <property type="entry name" value="PsdUridine_s_RsuA/RluB/E/F_cat"/>
</dbReference>
<dbReference type="InterPro" id="IPR036986">
    <property type="entry name" value="S4_RNA-bd_sf"/>
</dbReference>
<dbReference type="Gene3D" id="3.30.70.1560">
    <property type="entry name" value="Alpha-L RNA-binding motif"/>
    <property type="match status" value="1"/>
</dbReference>
<dbReference type="InterPro" id="IPR020094">
    <property type="entry name" value="TruA/RsuA/RluB/E/F_N"/>
</dbReference>
<dbReference type="CDD" id="cd00165">
    <property type="entry name" value="S4"/>
    <property type="match status" value="1"/>
</dbReference>
<dbReference type="CDD" id="cd02870">
    <property type="entry name" value="PseudoU_synth_RsuA_like"/>
    <property type="match status" value="1"/>
</dbReference>
<dbReference type="InterPro" id="IPR020103">
    <property type="entry name" value="PsdUridine_synth_cat_dom_sf"/>
</dbReference>
<dbReference type="PATRIC" id="fig|946077.3.peg.460"/>
<feature type="domain" description="RNA-binding S4" evidence="6">
    <location>
        <begin position="85"/>
        <end position="144"/>
    </location>
</feature>
<sequence>MNRKNYSRGGNPSGREGGKNRKESFSRGNAPIRNQHGKSENDNSQGKPYGKKSGFKDESAKREGHIQQRKERKAQVEASKKKDEIRLNKYIANSGMCSRRDADIYIASGNVMVNGAVITELGYKVKINDEVRFDGRLIKPEKLAYVLLNKPKGFITTTNDDKGRRTVMELVANASKSRLLPVGRLDRATTGLLLFTNDGDLAKKLTHPTHGVRKLYHVELDKNLAYEDLKKIETGLTLEDGPVKVDEVSYIDDAPKREVGIMIHSGKNRIVRRIFEHLGYEVVKLDRVVFAGLTKKDLPRGHWRYLSQQEIINLKNMK</sequence>
<keyword evidence="2 4" id="KW-0413">Isomerase</keyword>
<dbReference type="PROSITE" id="PS50889">
    <property type="entry name" value="S4"/>
    <property type="match status" value="1"/>
</dbReference>
<dbReference type="SUPFAM" id="SSF55120">
    <property type="entry name" value="Pseudouridine synthase"/>
    <property type="match status" value="1"/>
</dbReference>
<dbReference type="Gene3D" id="3.30.70.580">
    <property type="entry name" value="Pseudouridine synthase I, catalytic domain, N-terminal subdomain"/>
    <property type="match status" value="1"/>
</dbReference>
<evidence type="ECO:0000256" key="3">
    <source>
        <dbReference type="PROSITE-ProRule" id="PRU00182"/>
    </source>
</evidence>
<dbReference type="EC" id="5.4.99.-" evidence="4"/>
<evidence type="ECO:0000256" key="4">
    <source>
        <dbReference type="RuleBase" id="RU003887"/>
    </source>
</evidence>
<dbReference type="GO" id="GO:0120159">
    <property type="term" value="F:rRNA pseudouridine synthase activity"/>
    <property type="evidence" value="ECO:0007669"/>
    <property type="project" value="UniProtKB-ARBA"/>
</dbReference>
<feature type="compositionally biased region" description="Basic and acidic residues" evidence="5">
    <location>
        <begin position="16"/>
        <end position="25"/>
    </location>
</feature>
<evidence type="ECO:0000259" key="6">
    <source>
        <dbReference type="SMART" id="SM00363"/>
    </source>
</evidence>
<dbReference type="GO" id="GO:0003723">
    <property type="term" value="F:RNA binding"/>
    <property type="evidence" value="ECO:0007669"/>
    <property type="project" value="UniProtKB-KW"/>
</dbReference>
<dbReference type="AlphaFoldDB" id="I0WK92"/>
<dbReference type="Gene3D" id="3.10.290.10">
    <property type="entry name" value="RNA-binding S4 domain"/>
    <property type="match status" value="1"/>
</dbReference>
<keyword evidence="8" id="KW-1185">Reference proteome</keyword>
<dbReference type="Proteomes" id="UP000005938">
    <property type="component" value="Unassembled WGS sequence"/>
</dbReference>
<dbReference type="SMART" id="SM00363">
    <property type="entry name" value="S4"/>
    <property type="match status" value="1"/>
</dbReference>
<dbReference type="EMBL" id="AJJU01000002">
    <property type="protein sequence ID" value="EID76808.1"/>
    <property type="molecule type" value="Genomic_DNA"/>
</dbReference>
<evidence type="ECO:0000313" key="7">
    <source>
        <dbReference type="EMBL" id="EID76808.1"/>
    </source>
</evidence>
<dbReference type="InterPro" id="IPR006145">
    <property type="entry name" value="PsdUridine_synth_RsuA/RluA"/>
</dbReference>
<reference evidence="7 8" key="1">
    <citation type="journal article" date="2012" name="J. Bacteriol.">
        <title>Genome Sequence of the Halotolerant Bacterium Imtechella halotolerans K1T.</title>
        <authorList>
            <person name="Kumar S."/>
            <person name="Vikram S."/>
            <person name="Subramanian S."/>
            <person name="Raghava G.P."/>
            <person name="Pinnaka A.K."/>
        </authorList>
    </citation>
    <scope>NUCLEOTIDE SEQUENCE [LARGE SCALE GENOMIC DNA]</scope>
    <source>
        <strain evidence="7 8">K1</strain>
    </source>
</reference>
<comment type="similarity">
    <text evidence="1 4">Belongs to the pseudouridine synthase RsuA family.</text>
</comment>
<dbReference type="Pfam" id="PF01479">
    <property type="entry name" value="S4"/>
    <property type="match status" value="1"/>
</dbReference>
<evidence type="ECO:0000313" key="8">
    <source>
        <dbReference type="Proteomes" id="UP000005938"/>
    </source>
</evidence>
<dbReference type="PANTHER" id="PTHR47683:SF2">
    <property type="entry name" value="RNA-BINDING S4 DOMAIN-CONTAINING PROTEIN"/>
    <property type="match status" value="1"/>
</dbReference>
<keyword evidence="3" id="KW-0694">RNA-binding</keyword>
<dbReference type="RefSeq" id="WP_008236937.1">
    <property type="nucleotide sequence ID" value="NZ_AJJU01000002.1"/>
</dbReference>
<comment type="caution">
    <text evidence="7">The sequence shown here is derived from an EMBL/GenBank/DDBJ whole genome shotgun (WGS) entry which is preliminary data.</text>
</comment>
<protein>
    <recommendedName>
        <fullName evidence="4">Pseudouridine synthase</fullName>
        <ecNumber evidence="4">5.4.99.-</ecNumber>
    </recommendedName>
</protein>
<feature type="compositionally biased region" description="Basic and acidic residues" evidence="5">
    <location>
        <begin position="54"/>
        <end position="81"/>
    </location>
</feature>
<dbReference type="GO" id="GO:0000455">
    <property type="term" value="P:enzyme-directed rRNA pseudouridine synthesis"/>
    <property type="evidence" value="ECO:0007669"/>
    <property type="project" value="UniProtKB-ARBA"/>
</dbReference>
<proteinExistence type="inferred from homology"/>
<dbReference type="SUPFAM" id="SSF55174">
    <property type="entry name" value="Alpha-L RNA-binding motif"/>
    <property type="match status" value="1"/>
</dbReference>
<dbReference type="eggNOG" id="COG1187">
    <property type="taxonomic scope" value="Bacteria"/>
</dbReference>
<name>I0WK92_9FLAO</name>
<dbReference type="InterPro" id="IPR018496">
    <property type="entry name" value="PsdUridine_synth_RsuA/RluB_CS"/>
</dbReference>
<dbReference type="InterPro" id="IPR050343">
    <property type="entry name" value="RsuA_PseudoU_synthase"/>
</dbReference>
<feature type="region of interest" description="Disordered" evidence="5">
    <location>
        <begin position="1"/>
        <end position="81"/>
    </location>
</feature>
<dbReference type="PROSITE" id="PS01149">
    <property type="entry name" value="PSI_RSU"/>
    <property type="match status" value="1"/>
</dbReference>
<gene>
    <name evidence="7" type="ORF">W5A_02255</name>
</gene>
<dbReference type="STRING" id="946077.W5A_02255"/>
<dbReference type="InterPro" id="IPR002942">
    <property type="entry name" value="S4_RNA-bd"/>
</dbReference>
<dbReference type="Pfam" id="PF00849">
    <property type="entry name" value="PseudoU_synth_2"/>
    <property type="match status" value="1"/>
</dbReference>
<evidence type="ECO:0000256" key="2">
    <source>
        <dbReference type="ARBA" id="ARBA00023235"/>
    </source>
</evidence>
<evidence type="ECO:0000256" key="1">
    <source>
        <dbReference type="ARBA" id="ARBA00008348"/>
    </source>
</evidence>
<dbReference type="OrthoDB" id="9807213at2"/>
<dbReference type="InterPro" id="IPR000748">
    <property type="entry name" value="PsdUridine_synth_RsuA/RluB/E/F"/>
</dbReference>
<dbReference type="FunFam" id="3.10.290.10:FF:000003">
    <property type="entry name" value="Pseudouridine synthase"/>
    <property type="match status" value="1"/>
</dbReference>
<accession>I0WK92</accession>
<evidence type="ECO:0000256" key="5">
    <source>
        <dbReference type="SAM" id="MobiDB-lite"/>
    </source>
</evidence>